<dbReference type="PANTHER" id="PTHR33144:SF46">
    <property type="entry name" value="OS04G0610000 PROTEIN"/>
    <property type="match status" value="1"/>
</dbReference>
<dbReference type="AlphaFoldDB" id="A0A0V0IB32"/>
<sequence>MSKYKTKDSLLKNRPNRIPSDQWSGLVSYWLSDKAKRRTQANRNNRANQKMPHTRGSKSIATLMHEQAENGIEPTRAEIFLLTHKKRVDGRPLDDDSAKAIDMINERMTNNERSTDQPPHNVAWEGDVYSQVLRNEKSGYVRGLGLGPTPSVLWGSKSSVENIVVEDSSNEVVQRLEQEITELKEKQNEEMDLMKQNHEKLQSELLRMRQFMQKYAPNESFPQDINDTSTEQVPNHNSGQEGVPQSSRISSNAEITLPHGYTI</sequence>
<evidence type="ECO:0000256" key="1">
    <source>
        <dbReference type="SAM" id="Coils"/>
    </source>
</evidence>
<reference evidence="3" key="1">
    <citation type="submission" date="2015-12" db="EMBL/GenBank/DDBJ databases">
        <title>Gene expression during late stages of embryo sac development: a critical building block for successful pollen-pistil interactions.</title>
        <authorList>
            <person name="Liu Y."/>
            <person name="Joly V."/>
            <person name="Sabar M."/>
            <person name="Matton D.P."/>
        </authorList>
    </citation>
    <scope>NUCLEOTIDE SEQUENCE</scope>
</reference>
<feature type="coiled-coil region" evidence="1">
    <location>
        <begin position="166"/>
        <end position="204"/>
    </location>
</feature>
<dbReference type="InterPro" id="IPR004252">
    <property type="entry name" value="Probable_transposase_24"/>
</dbReference>
<accession>A0A0V0IB32</accession>
<dbReference type="EMBL" id="GEDG01009206">
    <property type="protein sequence ID" value="JAP29337.1"/>
    <property type="molecule type" value="Transcribed_RNA"/>
</dbReference>
<feature type="region of interest" description="Disordered" evidence="2">
    <location>
        <begin position="219"/>
        <end position="263"/>
    </location>
</feature>
<feature type="region of interest" description="Disordered" evidence="2">
    <location>
        <begin position="34"/>
        <end position="55"/>
    </location>
</feature>
<evidence type="ECO:0000313" key="3">
    <source>
        <dbReference type="EMBL" id="JAP29337.1"/>
    </source>
</evidence>
<keyword evidence="1" id="KW-0175">Coiled coil</keyword>
<name>A0A0V0IB32_SOLCH</name>
<proteinExistence type="predicted"/>
<protein>
    <submittedName>
        <fullName evidence="3">Putative ovule protein</fullName>
    </submittedName>
</protein>
<dbReference type="Pfam" id="PF03004">
    <property type="entry name" value="Transposase_24"/>
    <property type="match status" value="1"/>
</dbReference>
<evidence type="ECO:0000256" key="2">
    <source>
        <dbReference type="SAM" id="MobiDB-lite"/>
    </source>
</evidence>
<organism evidence="3">
    <name type="scientific">Solanum chacoense</name>
    <name type="common">Chaco potato</name>
    <dbReference type="NCBI Taxonomy" id="4108"/>
    <lineage>
        <taxon>Eukaryota</taxon>
        <taxon>Viridiplantae</taxon>
        <taxon>Streptophyta</taxon>
        <taxon>Embryophyta</taxon>
        <taxon>Tracheophyta</taxon>
        <taxon>Spermatophyta</taxon>
        <taxon>Magnoliopsida</taxon>
        <taxon>eudicotyledons</taxon>
        <taxon>Gunneridae</taxon>
        <taxon>Pentapetalae</taxon>
        <taxon>asterids</taxon>
        <taxon>lamiids</taxon>
        <taxon>Solanales</taxon>
        <taxon>Solanaceae</taxon>
        <taxon>Solanoideae</taxon>
        <taxon>Solaneae</taxon>
        <taxon>Solanum</taxon>
    </lineage>
</organism>
<feature type="compositionally biased region" description="Low complexity" evidence="2">
    <location>
        <begin position="41"/>
        <end position="50"/>
    </location>
</feature>
<feature type="compositionally biased region" description="Polar residues" evidence="2">
    <location>
        <begin position="220"/>
        <end position="254"/>
    </location>
</feature>
<dbReference type="PANTHER" id="PTHR33144">
    <property type="entry name" value="OS10G0409366 PROTEIN-RELATED"/>
    <property type="match status" value="1"/>
</dbReference>